<evidence type="ECO:0000256" key="3">
    <source>
        <dbReference type="ARBA" id="ARBA00022475"/>
    </source>
</evidence>
<dbReference type="PANTHER" id="PTHR43221">
    <property type="entry name" value="PROTEASE HTPX"/>
    <property type="match status" value="1"/>
</dbReference>
<keyword evidence="10 12" id="KW-0482">Metalloprotease</keyword>
<keyword evidence="16" id="KW-1185">Reference proteome</keyword>
<evidence type="ECO:0000313" key="15">
    <source>
        <dbReference type="EMBL" id="SNZ19791.1"/>
    </source>
</evidence>
<accession>A0A285PIV1</accession>
<dbReference type="GO" id="GO:0006508">
    <property type="term" value="P:proteolysis"/>
    <property type="evidence" value="ECO:0007669"/>
    <property type="project" value="UniProtKB-KW"/>
</dbReference>
<evidence type="ECO:0000256" key="7">
    <source>
        <dbReference type="ARBA" id="ARBA00022801"/>
    </source>
</evidence>
<dbReference type="Gene3D" id="3.30.2010.10">
    <property type="entry name" value="Metalloproteases ('zincins'), catalytic domain"/>
    <property type="match status" value="1"/>
</dbReference>
<keyword evidence="7 12" id="KW-0378">Hydrolase</keyword>
<dbReference type="GO" id="GO:0004222">
    <property type="term" value="F:metalloendopeptidase activity"/>
    <property type="evidence" value="ECO:0007669"/>
    <property type="project" value="UniProtKB-UniRule"/>
</dbReference>
<keyword evidence="8 12" id="KW-0862">Zinc</keyword>
<keyword evidence="9 12" id="KW-1133">Transmembrane helix</keyword>
<comment type="cofactor">
    <cofactor evidence="12">
        <name>Zn(2+)</name>
        <dbReference type="ChEBI" id="CHEBI:29105"/>
    </cofactor>
    <text evidence="12">Binds 1 zinc ion per subunit.</text>
</comment>
<dbReference type="PANTHER" id="PTHR43221:SF1">
    <property type="entry name" value="PROTEASE HTPX"/>
    <property type="match status" value="1"/>
</dbReference>
<dbReference type="GO" id="GO:0008270">
    <property type="term" value="F:zinc ion binding"/>
    <property type="evidence" value="ECO:0007669"/>
    <property type="project" value="UniProtKB-UniRule"/>
</dbReference>
<keyword evidence="15" id="KW-0346">Stress response</keyword>
<evidence type="ECO:0000256" key="9">
    <source>
        <dbReference type="ARBA" id="ARBA00022989"/>
    </source>
</evidence>
<feature type="domain" description="Peptidase M48" evidence="14">
    <location>
        <begin position="67"/>
        <end position="278"/>
    </location>
</feature>
<evidence type="ECO:0000256" key="5">
    <source>
        <dbReference type="ARBA" id="ARBA00022692"/>
    </source>
</evidence>
<evidence type="ECO:0000256" key="4">
    <source>
        <dbReference type="ARBA" id="ARBA00022670"/>
    </source>
</evidence>
<evidence type="ECO:0000256" key="12">
    <source>
        <dbReference type="HAMAP-Rule" id="MF_00188"/>
    </source>
</evidence>
<evidence type="ECO:0000256" key="10">
    <source>
        <dbReference type="ARBA" id="ARBA00023049"/>
    </source>
</evidence>
<dbReference type="EC" id="3.4.24.-" evidence="12"/>
<evidence type="ECO:0000256" key="8">
    <source>
        <dbReference type="ARBA" id="ARBA00022833"/>
    </source>
</evidence>
<feature type="binding site" evidence="12">
    <location>
        <position position="130"/>
    </location>
    <ligand>
        <name>Zn(2+)</name>
        <dbReference type="ChEBI" id="CHEBI:29105"/>
        <note>catalytic</note>
    </ligand>
</feature>
<feature type="transmembrane region" description="Helical" evidence="12">
    <location>
        <begin position="7"/>
        <end position="24"/>
    </location>
</feature>
<comment type="subcellular location">
    <subcellularLocation>
        <location evidence="1 12">Cell membrane</location>
        <topology evidence="1 12">Multi-pass membrane protein</topology>
    </subcellularLocation>
</comment>
<comment type="similarity">
    <text evidence="2 12">Belongs to the peptidase M48B family.</text>
</comment>
<dbReference type="InterPro" id="IPR050083">
    <property type="entry name" value="HtpX_protease"/>
</dbReference>
<feature type="compositionally biased region" description="Basic and acidic residues" evidence="13">
    <location>
        <begin position="323"/>
        <end position="332"/>
    </location>
</feature>
<dbReference type="GO" id="GO:0005886">
    <property type="term" value="C:plasma membrane"/>
    <property type="evidence" value="ECO:0007669"/>
    <property type="project" value="UniProtKB-SubCell"/>
</dbReference>
<reference evidence="15 16" key="1">
    <citation type="submission" date="2017-09" db="EMBL/GenBank/DDBJ databases">
        <authorList>
            <person name="Ehlers B."/>
            <person name="Leendertz F.H."/>
        </authorList>
    </citation>
    <scope>NUCLEOTIDE SEQUENCE [LARGE SCALE GENOMIC DNA]</scope>
    <source>
        <strain evidence="15 16">DSM 18289</strain>
    </source>
</reference>
<keyword evidence="4 12" id="KW-0645">Protease</keyword>
<proteinExistence type="inferred from homology"/>
<dbReference type="AlphaFoldDB" id="A0A285PIV1"/>
<protein>
    <recommendedName>
        <fullName evidence="12">Protease HtpX homolog</fullName>
        <ecNumber evidence="12">3.4.24.-</ecNumber>
    </recommendedName>
</protein>
<sequence>MNFFRTAMLLAGMTGLFMGIGYLLGGSGGMMIAFIIALGMNVFSYWNSDKMVLKMHNAHEVDERDAPEYYEIVRRLAEAAELPMPKVYVIDSDQPNAFATGRNPENAAVAASTGLLNRLSYEEVAGVMAHELAHIKNYDILTMTVTATLAGAISMLANFAFFFSGSNDDEEGGDLGFIGTIALMFLAPMAASIVQMAVSRTREYQADKIGAQICGQPLWLASALAKIANAAGREVNYAAERNPATAHMFIINPLSGQRMDNLFSTHPDTQNRIDALQSLHQDWYGQEDALRVSSGGSLGANQRRSQMDQDDGPWAGGSSSSQAHDDHGGPWG</sequence>
<dbReference type="RefSeq" id="WP_097154177.1">
    <property type="nucleotide sequence ID" value="NZ_OBEL01000003.1"/>
</dbReference>
<keyword evidence="5 12" id="KW-0812">Transmembrane</keyword>
<feature type="active site" evidence="12">
    <location>
        <position position="131"/>
    </location>
</feature>
<dbReference type="HAMAP" id="MF_00188">
    <property type="entry name" value="Pept_M48_protease_HtpX"/>
    <property type="match status" value="1"/>
</dbReference>
<feature type="region of interest" description="Disordered" evidence="13">
    <location>
        <begin position="294"/>
        <end position="332"/>
    </location>
</feature>
<evidence type="ECO:0000259" key="14">
    <source>
        <dbReference type="Pfam" id="PF01435"/>
    </source>
</evidence>
<dbReference type="CDD" id="cd07336">
    <property type="entry name" value="M48B_HtpX_like"/>
    <property type="match status" value="1"/>
</dbReference>
<evidence type="ECO:0000256" key="2">
    <source>
        <dbReference type="ARBA" id="ARBA00009779"/>
    </source>
</evidence>
<dbReference type="OrthoDB" id="15218at2"/>
<dbReference type="NCBIfam" id="NF002826">
    <property type="entry name" value="PRK03001.1"/>
    <property type="match status" value="1"/>
</dbReference>
<dbReference type="EMBL" id="OBEL01000003">
    <property type="protein sequence ID" value="SNZ19791.1"/>
    <property type="molecule type" value="Genomic_DNA"/>
</dbReference>
<feature type="transmembrane region" description="Helical" evidence="12">
    <location>
        <begin position="30"/>
        <end position="46"/>
    </location>
</feature>
<dbReference type="Pfam" id="PF01435">
    <property type="entry name" value="Peptidase_M48"/>
    <property type="match status" value="1"/>
</dbReference>
<evidence type="ECO:0000313" key="16">
    <source>
        <dbReference type="Proteomes" id="UP000219439"/>
    </source>
</evidence>
<evidence type="ECO:0000256" key="1">
    <source>
        <dbReference type="ARBA" id="ARBA00004651"/>
    </source>
</evidence>
<keyword evidence="3 12" id="KW-1003">Cell membrane</keyword>
<keyword evidence="6 12" id="KW-0479">Metal-binding</keyword>
<evidence type="ECO:0000256" key="11">
    <source>
        <dbReference type="ARBA" id="ARBA00023136"/>
    </source>
</evidence>
<dbReference type="InterPro" id="IPR022919">
    <property type="entry name" value="Pept_M48_protease_HtpX"/>
</dbReference>
<evidence type="ECO:0000256" key="6">
    <source>
        <dbReference type="ARBA" id="ARBA00022723"/>
    </source>
</evidence>
<dbReference type="InterPro" id="IPR001915">
    <property type="entry name" value="Peptidase_M48"/>
</dbReference>
<feature type="transmembrane region" description="Helical" evidence="12">
    <location>
        <begin position="175"/>
        <end position="198"/>
    </location>
</feature>
<dbReference type="NCBIfam" id="NF002363">
    <property type="entry name" value="PRK01345.1"/>
    <property type="match status" value="1"/>
</dbReference>
<feature type="binding site" evidence="12">
    <location>
        <position position="134"/>
    </location>
    <ligand>
        <name>Zn(2+)</name>
        <dbReference type="ChEBI" id="CHEBI:29105"/>
        <note>catalytic</note>
    </ligand>
</feature>
<feature type="transmembrane region" description="Helical" evidence="12">
    <location>
        <begin position="140"/>
        <end position="163"/>
    </location>
</feature>
<dbReference type="Proteomes" id="UP000219439">
    <property type="component" value="Unassembled WGS sequence"/>
</dbReference>
<feature type="binding site" evidence="12">
    <location>
        <position position="203"/>
    </location>
    <ligand>
        <name>Zn(2+)</name>
        <dbReference type="ChEBI" id="CHEBI:29105"/>
        <note>catalytic</note>
    </ligand>
</feature>
<keyword evidence="11 12" id="KW-0472">Membrane</keyword>
<evidence type="ECO:0000256" key="13">
    <source>
        <dbReference type="SAM" id="MobiDB-lite"/>
    </source>
</evidence>
<name>A0A285PIV1_9HYPH</name>
<gene>
    <name evidence="12" type="primary">htpX</name>
    <name evidence="15" type="ORF">SAMN06265368_2883</name>
</gene>
<organism evidence="15 16">
    <name type="scientific">Cohaesibacter gelatinilyticus</name>
    <dbReference type="NCBI Taxonomy" id="372072"/>
    <lineage>
        <taxon>Bacteria</taxon>
        <taxon>Pseudomonadati</taxon>
        <taxon>Pseudomonadota</taxon>
        <taxon>Alphaproteobacteria</taxon>
        <taxon>Hyphomicrobiales</taxon>
        <taxon>Cohaesibacteraceae</taxon>
    </lineage>
</organism>